<dbReference type="InterPro" id="IPR013320">
    <property type="entry name" value="ConA-like_dom_sf"/>
</dbReference>
<evidence type="ECO:0000256" key="1">
    <source>
        <dbReference type="SAM" id="SignalP"/>
    </source>
</evidence>
<keyword evidence="3" id="KW-1185">Reference proteome</keyword>
<accession>A0A1Z4C1S4</accession>
<dbReference type="Pfam" id="PF13385">
    <property type="entry name" value="Laminin_G_3"/>
    <property type="match status" value="1"/>
</dbReference>
<dbReference type="Gene3D" id="2.60.120.200">
    <property type="match status" value="1"/>
</dbReference>
<dbReference type="KEGG" id="mpsy:CEK71_16310"/>
<protein>
    <recommendedName>
        <fullName evidence="4">LamG-like jellyroll fold domain-containing protein</fullName>
    </recommendedName>
</protein>
<sequence>MKFTKIVLFAGLILPSLNVCAATLKATYQFNNTLLAQESTAPALTETNPLGLNGFEDAVVFNRPLRVFHWDGDTTPNLQAGLSLDTRGLIPANSYSVEMAFEFSGISTNGWRRIIDVQDRTSDDGFYVDSSDHLNIFPEQGGAALVPFNTFHHIVLTVNTAGTVQAYLDGKQQLNLATTQMNLNTPHRIMNFFLDNTLGGGQGEFSDGRIAWLRIYKGDLKAAQVKQLYTSGVSVSGSAIDLGAYNVSCNNLTSGKTVSIKTRSKFDCEQQGLAVKPADNVTLIAQGSKTDATKTVKGIILGFSKFNLQCDNLTTGAAITVPDVKSSWDCENAGLSVTVGDTVKVTVQGNAH</sequence>
<evidence type="ECO:0008006" key="4">
    <source>
        <dbReference type="Google" id="ProtNLM"/>
    </source>
</evidence>
<feature type="chain" id="PRO_5013209985" description="LamG-like jellyroll fold domain-containing protein" evidence="1">
    <location>
        <begin position="22"/>
        <end position="352"/>
    </location>
</feature>
<name>A0A1Z4C1S4_9GAMM</name>
<dbReference type="RefSeq" id="WP_088620370.1">
    <property type="nucleotide sequence ID" value="NZ_CP022129.1"/>
</dbReference>
<reference evidence="2 3" key="1">
    <citation type="submission" date="2017-06" db="EMBL/GenBank/DDBJ databases">
        <title>Genome Sequencing of the methanotroph Methylovulum psychrotolerants str. HV10-M2 isolated from a high-altitude environment.</title>
        <authorList>
            <person name="Mateos-Rivera A."/>
        </authorList>
    </citation>
    <scope>NUCLEOTIDE SEQUENCE [LARGE SCALE GENOMIC DNA]</scope>
    <source>
        <strain evidence="2 3">HV10_M2</strain>
    </source>
</reference>
<dbReference type="SUPFAM" id="SSF49899">
    <property type="entry name" value="Concanavalin A-like lectins/glucanases"/>
    <property type="match status" value="1"/>
</dbReference>
<organism evidence="2 3">
    <name type="scientific">Methylovulum psychrotolerans</name>
    <dbReference type="NCBI Taxonomy" id="1704499"/>
    <lineage>
        <taxon>Bacteria</taxon>
        <taxon>Pseudomonadati</taxon>
        <taxon>Pseudomonadota</taxon>
        <taxon>Gammaproteobacteria</taxon>
        <taxon>Methylococcales</taxon>
        <taxon>Methylococcaceae</taxon>
        <taxon>Methylovulum</taxon>
    </lineage>
</organism>
<dbReference type="AlphaFoldDB" id="A0A1Z4C1S4"/>
<evidence type="ECO:0000313" key="3">
    <source>
        <dbReference type="Proteomes" id="UP000197019"/>
    </source>
</evidence>
<feature type="signal peptide" evidence="1">
    <location>
        <begin position="1"/>
        <end position="21"/>
    </location>
</feature>
<gene>
    <name evidence="2" type="ORF">CEK71_16310</name>
</gene>
<keyword evidence="1" id="KW-0732">Signal</keyword>
<dbReference type="EMBL" id="CP022129">
    <property type="protein sequence ID" value="ASF47498.1"/>
    <property type="molecule type" value="Genomic_DNA"/>
</dbReference>
<dbReference type="Proteomes" id="UP000197019">
    <property type="component" value="Chromosome"/>
</dbReference>
<proteinExistence type="predicted"/>
<evidence type="ECO:0000313" key="2">
    <source>
        <dbReference type="EMBL" id="ASF47498.1"/>
    </source>
</evidence>